<proteinExistence type="predicted"/>
<name>A0AAV2A0N4_9ARAC</name>
<organism evidence="1 2">
    <name type="scientific">Larinioides sclopetarius</name>
    <dbReference type="NCBI Taxonomy" id="280406"/>
    <lineage>
        <taxon>Eukaryota</taxon>
        <taxon>Metazoa</taxon>
        <taxon>Ecdysozoa</taxon>
        <taxon>Arthropoda</taxon>
        <taxon>Chelicerata</taxon>
        <taxon>Arachnida</taxon>
        <taxon>Araneae</taxon>
        <taxon>Araneomorphae</taxon>
        <taxon>Entelegynae</taxon>
        <taxon>Araneoidea</taxon>
        <taxon>Araneidae</taxon>
        <taxon>Larinioides</taxon>
    </lineage>
</organism>
<keyword evidence="2" id="KW-1185">Reference proteome</keyword>
<dbReference type="AlphaFoldDB" id="A0AAV2A0N4"/>
<protein>
    <submittedName>
        <fullName evidence="1">Uncharacterized protein</fullName>
    </submittedName>
</protein>
<comment type="caution">
    <text evidence="1">The sequence shown here is derived from an EMBL/GenBank/DDBJ whole genome shotgun (WGS) entry which is preliminary data.</text>
</comment>
<sequence>MNIELNQFTTLLQSLQVKNICMMSFFAVFKQFASTNLVDVKILPPPRKGLKTKLKFCLRHFVGREVKCRKGLRMVMTTLFHLHLLLCIDCKCWSGFPVVSSKTYNSCVEPCPFGNEVLKKPRKPFHQKDKLLDE</sequence>
<gene>
    <name evidence="1" type="ORF">LARSCL_LOCUS9289</name>
</gene>
<dbReference type="Proteomes" id="UP001497382">
    <property type="component" value="Unassembled WGS sequence"/>
</dbReference>
<accession>A0AAV2A0N4</accession>
<reference evidence="1 2" key="1">
    <citation type="submission" date="2024-04" db="EMBL/GenBank/DDBJ databases">
        <authorList>
            <person name="Rising A."/>
            <person name="Reimegard J."/>
            <person name="Sonavane S."/>
            <person name="Akerstrom W."/>
            <person name="Nylinder S."/>
            <person name="Hedman E."/>
            <person name="Kallberg Y."/>
        </authorList>
    </citation>
    <scope>NUCLEOTIDE SEQUENCE [LARGE SCALE GENOMIC DNA]</scope>
</reference>
<evidence type="ECO:0000313" key="2">
    <source>
        <dbReference type="Proteomes" id="UP001497382"/>
    </source>
</evidence>
<evidence type="ECO:0000313" key="1">
    <source>
        <dbReference type="EMBL" id="CAL1277569.1"/>
    </source>
</evidence>
<dbReference type="EMBL" id="CAXIEN010000103">
    <property type="protein sequence ID" value="CAL1277569.1"/>
    <property type="molecule type" value="Genomic_DNA"/>
</dbReference>